<evidence type="ECO:0000256" key="2">
    <source>
        <dbReference type="SAM" id="MobiDB-lite"/>
    </source>
</evidence>
<gene>
    <name evidence="3" type="ORF">NPX13_g4797</name>
</gene>
<dbReference type="Proteomes" id="UP001148614">
    <property type="component" value="Unassembled WGS sequence"/>
</dbReference>
<comment type="caution">
    <text evidence="3">The sequence shown here is derived from an EMBL/GenBank/DDBJ whole genome shotgun (WGS) entry which is preliminary data.</text>
</comment>
<dbReference type="EMBL" id="JANPWZ010000704">
    <property type="protein sequence ID" value="KAJ3573161.1"/>
    <property type="molecule type" value="Genomic_DNA"/>
</dbReference>
<accession>A0A9W8TMZ2</accession>
<feature type="region of interest" description="Disordered" evidence="2">
    <location>
        <begin position="1"/>
        <end position="24"/>
    </location>
</feature>
<feature type="compositionally biased region" description="Basic and acidic residues" evidence="2">
    <location>
        <begin position="276"/>
        <end position="291"/>
    </location>
</feature>
<keyword evidence="4" id="KW-1185">Reference proteome</keyword>
<feature type="coiled-coil region" evidence="1">
    <location>
        <begin position="320"/>
        <end position="347"/>
    </location>
</feature>
<dbReference type="VEuPathDB" id="FungiDB:F4678DRAFT_481334"/>
<name>A0A9W8TMZ2_9PEZI</name>
<organism evidence="3 4">
    <name type="scientific">Xylaria arbuscula</name>
    <dbReference type="NCBI Taxonomy" id="114810"/>
    <lineage>
        <taxon>Eukaryota</taxon>
        <taxon>Fungi</taxon>
        <taxon>Dikarya</taxon>
        <taxon>Ascomycota</taxon>
        <taxon>Pezizomycotina</taxon>
        <taxon>Sordariomycetes</taxon>
        <taxon>Xylariomycetidae</taxon>
        <taxon>Xylariales</taxon>
        <taxon>Xylariaceae</taxon>
        <taxon>Xylaria</taxon>
    </lineage>
</organism>
<dbReference type="AlphaFoldDB" id="A0A9W8TMZ2"/>
<evidence type="ECO:0000313" key="3">
    <source>
        <dbReference type="EMBL" id="KAJ3573161.1"/>
    </source>
</evidence>
<protein>
    <submittedName>
        <fullName evidence="3">Uncharacterized protein</fullName>
    </submittedName>
</protein>
<evidence type="ECO:0000313" key="4">
    <source>
        <dbReference type="Proteomes" id="UP001148614"/>
    </source>
</evidence>
<evidence type="ECO:0000256" key="1">
    <source>
        <dbReference type="SAM" id="Coils"/>
    </source>
</evidence>
<sequence>MDVSTDSDSESISNKATPTPSANEDVHIKNVPAFVVWRDSQGKSHSLPDLGFSLLYTSITKRALFRLQATTRLKKGPLKPFLYLFVKPDEISKLDYVKGESQLDRDEEELHGQARQKLNTTTHVLRFELRSAATFVVPNDYPFQFLRAGSQATWTSMMTFAKDTRHFFIHFPMTTLSKVRLLSVCQAASTCGNLRPLDENISSLYGGKGGKVVDIHAIPENDVLQTREGIGSRESAGPPAYEACASAGPSLSAVAPPLCLSPDPNTQPSLKRRRRDSTDADSHDSVSCEKGNKADDRILQAILGLQQTMHEAKVAHEASLSKIMTRVEDIEGRFKQLEQDQRDLITEIRTHMAPLWEEVDARFQSQEDREHVHIRDVVEEVVDESIKEKMTEAVDEYFKSDGEGHDLIHKELNRIATILHNETLARPHLRGRGEGEDKGIAHGFCVHRCSVIQPTSTRAGHRGTAPLVIQAGLAAQARVGTPGVHARIDYRGTVGVGTGLQAFAVDSADEVRGARTAPQAS</sequence>
<keyword evidence="1" id="KW-0175">Coiled coil</keyword>
<proteinExistence type="predicted"/>
<feature type="compositionally biased region" description="Polar residues" evidence="2">
    <location>
        <begin position="10"/>
        <end position="22"/>
    </location>
</feature>
<reference evidence="3" key="1">
    <citation type="submission" date="2022-07" db="EMBL/GenBank/DDBJ databases">
        <title>Genome Sequence of Xylaria arbuscula.</title>
        <authorList>
            <person name="Buettner E."/>
        </authorList>
    </citation>
    <scope>NUCLEOTIDE SEQUENCE</scope>
    <source>
        <strain evidence="3">VT107</strain>
    </source>
</reference>
<feature type="region of interest" description="Disordered" evidence="2">
    <location>
        <begin position="255"/>
        <end position="291"/>
    </location>
</feature>